<keyword evidence="11 21" id="KW-0675">Receptor</keyword>
<dbReference type="InterPro" id="IPR008365">
    <property type="entry name" value="Prostanoid_rcpt"/>
</dbReference>
<evidence type="ECO:0000259" key="19">
    <source>
        <dbReference type="PROSITE" id="PS50262"/>
    </source>
</evidence>
<dbReference type="Proteomes" id="UP001318040">
    <property type="component" value="Chromosome 44"/>
</dbReference>
<dbReference type="PRINTS" id="PR00429">
    <property type="entry name" value="THROMBOXANER"/>
</dbReference>
<keyword evidence="13" id="KW-0807">Transducer</keyword>
<dbReference type="PRINTS" id="PR00237">
    <property type="entry name" value="GPCRRHODOPSN"/>
</dbReference>
<evidence type="ECO:0000256" key="15">
    <source>
        <dbReference type="ARBA" id="ARBA00031591"/>
    </source>
</evidence>
<evidence type="ECO:0000256" key="1">
    <source>
        <dbReference type="ARBA" id="ARBA00004651"/>
    </source>
</evidence>
<keyword evidence="12" id="KW-0325">Glycoprotein</keyword>
<evidence type="ECO:0000256" key="11">
    <source>
        <dbReference type="ARBA" id="ARBA00023170"/>
    </source>
</evidence>
<evidence type="ECO:0000256" key="14">
    <source>
        <dbReference type="ARBA" id="ARBA00029815"/>
    </source>
</evidence>
<dbReference type="GeneID" id="116951972"/>
<evidence type="ECO:0000256" key="4">
    <source>
        <dbReference type="ARBA" id="ARBA00022475"/>
    </source>
</evidence>
<protein>
    <recommendedName>
        <fullName evidence="2">Prostaglandin E2 receptor EP3 subtype</fullName>
    </recommendedName>
    <alternativeName>
        <fullName evidence="15">Prostanoid EP3 receptor</fullName>
    </alternativeName>
    <alternativeName>
        <fullName evidence="14">Prostanoid TP receptor</fullName>
    </alternativeName>
    <alternativeName>
        <fullName evidence="3">Thromboxane A2 receptor</fullName>
    </alternativeName>
</protein>
<evidence type="ECO:0000313" key="21">
    <source>
        <dbReference type="RefSeq" id="XP_032826811.1"/>
    </source>
</evidence>
<keyword evidence="10" id="KW-1015">Disulfide bond</keyword>
<dbReference type="GO" id="GO:0060455">
    <property type="term" value="P:negative regulation of gastric acid secretion"/>
    <property type="evidence" value="ECO:0007669"/>
    <property type="project" value="TreeGrafter"/>
</dbReference>
<evidence type="ECO:0000256" key="17">
    <source>
        <dbReference type="SAM" id="MobiDB-lite"/>
    </source>
</evidence>
<dbReference type="GO" id="GO:0005886">
    <property type="term" value="C:plasma membrane"/>
    <property type="evidence" value="ECO:0007669"/>
    <property type="project" value="UniProtKB-SubCell"/>
</dbReference>
<evidence type="ECO:0000256" key="3">
    <source>
        <dbReference type="ARBA" id="ARBA00017628"/>
    </source>
</evidence>
<dbReference type="GO" id="GO:0007204">
    <property type="term" value="P:positive regulation of cytosolic calcium ion concentration"/>
    <property type="evidence" value="ECO:0007669"/>
    <property type="project" value="TreeGrafter"/>
</dbReference>
<name>A0AAJ7TYZ1_PETMA</name>
<feature type="transmembrane region" description="Helical" evidence="18">
    <location>
        <begin position="53"/>
        <end position="77"/>
    </location>
</feature>
<gene>
    <name evidence="21" type="primary">PTGER3</name>
</gene>
<keyword evidence="9 18" id="KW-0472">Membrane</keyword>
<reference evidence="21" key="1">
    <citation type="submission" date="2025-08" db="UniProtKB">
        <authorList>
            <consortium name="RefSeq"/>
        </authorList>
    </citation>
    <scope>IDENTIFICATION</scope>
    <source>
        <tissue evidence="21">Sperm</tissue>
    </source>
</reference>
<sequence>MCDHAHAAAAVDLHPSSSPNWSHTPPGAPHNATRTQGCDGGRGGVGGGSCVQVMYPALMMVAGVTGNAIALALIRRAYPRRQSARKRPFLVLVGALVLTDLLGKLSTAPVVIAAYAGGSWHALDASGRLCDYFGFCMVAFGLCPLLFACAMALERNVAVRRPYAYKQWVTTRLAAAVAATVWVAALVFSALPLLGVGSYVLQWPDTWCFLSTGAPGSLAAAAVPLAFSLTGLSSLLVTTACNASTLTFVVKSWIQHRRHQQQQQQNQQHKKTQCGGQSCLGGPRSEAVLQLMGISTVLWACWGPLLVVMTAKLLSPPGGKDHSPHRCAKELLAVRLASLSQILDPWVYILLRRGALLRGTGSGLSWRFKMCGRSGRGDREGTPEARCPPAQEVPLRDTPTPPEAGGGPGVASKGHVGSGCDEDEDSKELMTLPGRIL</sequence>
<comment type="subunit">
    <text evidence="16">Interacts (via C-terminus) with MKLN1.</text>
</comment>
<dbReference type="GO" id="GO:0007189">
    <property type="term" value="P:adenylate cyclase-activating G protein-coupled receptor signaling pathway"/>
    <property type="evidence" value="ECO:0007669"/>
    <property type="project" value="TreeGrafter"/>
</dbReference>
<evidence type="ECO:0000313" key="20">
    <source>
        <dbReference type="Proteomes" id="UP001318040"/>
    </source>
</evidence>
<feature type="region of interest" description="Disordered" evidence="17">
    <location>
        <begin position="374"/>
        <end position="437"/>
    </location>
</feature>
<dbReference type="PANTHER" id="PTHR11866:SF10">
    <property type="entry name" value="PROSTAGLANDIN E2 RECEPTOR EP3 SUBTYPE"/>
    <property type="match status" value="1"/>
</dbReference>
<evidence type="ECO:0000256" key="12">
    <source>
        <dbReference type="ARBA" id="ARBA00023180"/>
    </source>
</evidence>
<evidence type="ECO:0000256" key="18">
    <source>
        <dbReference type="SAM" id="Phobius"/>
    </source>
</evidence>
<dbReference type="GO" id="GO:0014827">
    <property type="term" value="P:intestine smooth muscle contraction"/>
    <property type="evidence" value="ECO:0007669"/>
    <property type="project" value="TreeGrafter"/>
</dbReference>
<evidence type="ECO:0000256" key="16">
    <source>
        <dbReference type="ARBA" id="ARBA00046395"/>
    </source>
</evidence>
<keyword evidence="6 18" id="KW-0812">Transmembrane</keyword>
<evidence type="ECO:0000256" key="7">
    <source>
        <dbReference type="ARBA" id="ARBA00022989"/>
    </source>
</evidence>
<dbReference type="GO" id="GO:0004957">
    <property type="term" value="F:prostaglandin E receptor activity"/>
    <property type="evidence" value="ECO:0007669"/>
    <property type="project" value="TreeGrafter"/>
</dbReference>
<keyword evidence="7 18" id="KW-1133">Transmembrane helix</keyword>
<dbReference type="PRINTS" id="PR01788">
    <property type="entry name" value="PROSTANOIDR"/>
</dbReference>
<dbReference type="Gene3D" id="1.20.1070.10">
    <property type="entry name" value="Rhodopsin 7-helix transmembrane proteins"/>
    <property type="match status" value="1"/>
</dbReference>
<dbReference type="GO" id="GO:0006954">
    <property type="term" value="P:inflammatory response"/>
    <property type="evidence" value="ECO:0007669"/>
    <property type="project" value="TreeGrafter"/>
</dbReference>
<dbReference type="InterPro" id="IPR000276">
    <property type="entry name" value="GPCR_Rhodpsn"/>
</dbReference>
<evidence type="ECO:0000256" key="9">
    <source>
        <dbReference type="ARBA" id="ARBA00023136"/>
    </source>
</evidence>
<evidence type="ECO:0000256" key="2">
    <source>
        <dbReference type="ARBA" id="ARBA00015397"/>
    </source>
</evidence>
<feature type="transmembrane region" description="Helical" evidence="18">
    <location>
        <begin position="89"/>
        <end position="112"/>
    </location>
</feature>
<evidence type="ECO:0000256" key="8">
    <source>
        <dbReference type="ARBA" id="ARBA00023040"/>
    </source>
</evidence>
<dbReference type="InterPro" id="IPR017452">
    <property type="entry name" value="GPCR_Rhodpsn_7TM"/>
</dbReference>
<comment type="subcellular location">
    <subcellularLocation>
        <location evidence="1">Cell membrane</location>
        <topology evidence="1">Multi-pass membrane protein</topology>
    </subcellularLocation>
</comment>
<organism evidence="20 21">
    <name type="scientific">Petromyzon marinus</name>
    <name type="common">Sea lamprey</name>
    <dbReference type="NCBI Taxonomy" id="7757"/>
    <lineage>
        <taxon>Eukaryota</taxon>
        <taxon>Metazoa</taxon>
        <taxon>Chordata</taxon>
        <taxon>Craniata</taxon>
        <taxon>Vertebrata</taxon>
        <taxon>Cyclostomata</taxon>
        <taxon>Hyperoartia</taxon>
        <taxon>Petromyzontiformes</taxon>
        <taxon>Petromyzontidae</taxon>
        <taxon>Petromyzon</taxon>
    </lineage>
</organism>
<dbReference type="GO" id="GO:0007200">
    <property type="term" value="P:phospholipase C-activating G protein-coupled receptor signaling pathway"/>
    <property type="evidence" value="ECO:0007669"/>
    <property type="project" value="TreeGrafter"/>
</dbReference>
<feature type="transmembrane region" description="Helical" evidence="18">
    <location>
        <begin position="221"/>
        <end position="250"/>
    </location>
</feature>
<feature type="transmembrane region" description="Helical" evidence="18">
    <location>
        <begin position="173"/>
        <end position="201"/>
    </location>
</feature>
<dbReference type="RefSeq" id="XP_032826811.1">
    <property type="nucleotide sequence ID" value="XM_032970920.1"/>
</dbReference>
<dbReference type="FunFam" id="1.20.1070.10:FF:000163">
    <property type="entry name" value="Thromboxane A2 receptor"/>
    <property type="match status" value="1"/>
</dbReference>
<dbReference type="Pfam" id="PF00001">
    <property type="entry name" value="7tm_1"/>
    <property type="match status" value="1"/>
</dbReference>
<dbReference type="InterPro" id="IPR001105">
    <property type="entry name" value="Thbox_rcpt"/>
</dbReference>
<proteinExistence type="predicted"/>
<dbReference type="GO" id="GO:0004960">
    <property type="term" value="F:thromboxane receptor activity"/>
    <property type="evidence" value="ECO:0007669"/>
    <property type="project" value="InterPro"/>
</dbReference>
<accession>A0AAJ7TYZ1</accession>
<keyword evidence="5" id="KW-0597">Phosphoprotein</keyword>
<evidence type="ECO:0000256" key="6">
    <source>
        <dbReference type="ARBA" id="ARBA00022692"/>
    </source>
</evidence>
<dbReference type="CDD" id="cd14981">
    <property type="entry name" value="7tmA_Prostanoid_R"/>
    <property type="match status" value="1"/>
</dbReference>
<dbReference type="AlphaFoldDB" id="A0AAJ7TYZ1"/>
<dbReference type="PANTHER" id="PTHR11866">
    <property type="entry name" value="G-PROTEIN COUPLED RECEPTOR FAMILY 1 MEMBER"/>
    <property type="match status" value="1"/>
</dbReference>
<keyword evidence="4" id="KW-1003">Cell membrane</keyword>
<feature type="domain" description="G-protein coupled receptors family 1 profile" evidence="19">
    <location>
        <begin position="66"/>
        <end position="348"/>
    </location>
</feature>
<dbReference type="KEGG" id="pmrn:116951972"/>
<dbReference type="SUPFAM" id="SSF81321">
    <property type="entry name" value="Family A G protein-coupled receptor-like"/>
    <property type="match status" value="1"/>
</dbReference>
<keyword evidence="20" id="KW-1185">Reference proteome</keyword>
<feature type="region of interest" description="Disordered" evidence="17">
    <location>
        <begin position="11"/>
        <end position="39"/>
    </location>
</feature>
<dbReference type="PROSITE" id="PS50262">
    <property type="entry name" value="G_PROTEIN_RECEP_F1_2"/>
    <property type="match status" value="1"/>
</dbReference>
<evidence type="ECO:0000256" key="10">
    <source>
        <dbReference type="ARBA" id="ARBA00023157"/>
    </source>
</evidence>
<evidence type="ECO:0000256" key="5">
    <source>
        <dbReference type="ARBA" id="ARBA00022553"/>
    </source>
</evidence>
<evidence type="ECO:0000256" key="13">
    <source>
        <dbReference type="ARBA" id="ARBA00023224"/>
    </source>
</evidence>
<feature type="transmembrane region" description="Helical" evidence="18">
    <location>
        <begin position="132"/>
        <end position="153"/>
    </location>
</feature>
<keyword evidence="8" id="KW-0297">G-protein coupled receptor</keyword>